<dbReference type="RefSeq" id="WP_093516293.1">
    <property type="nucleotide sequence ID" value="NZ_FOIJ01000002.1"/>
</dbReference>
<organism evidence="2 3">
    <name type="scientific">Stigmatella erecta</name>
    <dbReference type="NCBI Taxonomy" id="83460"/>
    <lineage>
        <taxon>Bacteria</taxon>
        <taxon>Pseudomonadati</taxon>
        <taxon>Myxococcota</taxon>
        <taxon>Myxococcia</taxon>
        <taxon>Myxococcales</taxon>
        <taxon>Cystobacterineae</taxon>
        <taxon>Archangiaceae</taxon>
        <taxon>Stigmatella</taxon>
    </lineage>
</organism>
<gene>
    <name evidence="2" type="ORF">SAMN05443639_102182</name>
</gene>
<dbReference type="GO" id="GO:0004029">
    <property type="term" value="F:aldehyde dehydrogenase (NAD+) activity"/>
    <property type="evidence" value="ECO:0007669"/>
    <property type="project" value="TreeGrafter"/>
</dbReference>
<feature type="domain" description="NAD-dependent epimerase/dehydratase" evidence="1">
    <location>
        <begin position="7"/>
        <end position="223"/>
    </location>
</feature>
<evidence type="ECO:0000313" key="2">
    <source>
        <dbReference type="EMBL" id="SET20940.1"/>
    </source>
</evidence>
<sequence>MGTLALWGAAGAIGRSIADALRAQGKPYRVVGRSLEGLKATFGSDPLAEAVAWNPEDPASVRAAARGVDTLVYLVGVPYPDFRLHPLLMQRTLEAAIAEGVERVVLVGTVYPYGQPRTTPLREDHPREPHTFKGRMRKEQEDLVLAADAAGRIRGTILRLPDFYGPGVDKSFLHSAFQAAVQGGTANLVGPLDVPHEFVFVPDVGPVVLALANEPKAYGRFWNLAGAGVTTPRALVERIFQEAGRPPRLRVASKLMLRLIGLGNPFMRELVEMHYLITNPVLMDDTALRELLGTVHKTPYDEGVRRTLREMGLRRKSE</sequence>
<dbReference type="InterPro" id="IPR001509">
    <property type="entry name" value="Epimerase_deHydtase"/>
</dbReference>
<dbReference type="PANTHER" id="PTHR48079:SF6">
    <property type="entry name" value="NAD(P)-BINDING DOMAIN-CONTAINING PROTEIN-RELATED"/>
    <property type="match status" value="1"/>
</dbReference>
<accession>A0A1I0CMY6</accession>
<dbReference type="EMBL" id="FOIJ01000002">
    <property type="protein sequence ID" value="SET20940.1"/>
    <property type="molecule type" value="Genomic_DNA"/>
</dbReference>
<dbReference type="Pfam" id="PF01370">
    <property type="entry name" value="Epimerase"/>
    <property type="match status" value="1"/>
</dbReference>
<dbReference type="GO" id="GO:0005737">
    <property type="term" value="C:cytoplasm"/>
    <property type="evidence" value="ECO:0007669"/>
    <property type="project" value="TreeGrafter"/>
</dbReference>
<proteinExistence type="predicted"/>
<evidence type="ECO:0000259" key="1">
    <source>
        <dbReference type="Pfam" id="PF01370"/>
    </source>
</evidence>
<dbReference type="Gene3D" id="3.40.50.720">
    <property type="entry name" value="NAD(P)-binding Rossmann-like Domain"/>
    <property type="match status" value="1"/>
</dbReference>
<dbReference type="Proteomes" id="UP000199181">
    <property type="component" value="Unassembled WGS sequence"/>
</dbReference>
<dbReference type="InterPro" id="IPR036291">
    <property type="entry name" value="NAD(P)-bd_dom_sf"/>
</dbReference>
<dbReference type="CDD" id="cd05229">
    <property type="entry name" value="SDR_a3"/>
    <property type="match status" value="1"/>
</dbReference>
<dbReference type="AlphaFoldDB" id="A0A1I0CMY6"/>
<reference evidence="3" key="1">
    <citation type="submission" date="2016-10" db="EMBL/GenBank/DDBJ databases">
        <authorList>
            <person name="Varghese N."/>
            <person name="Submissions S."/>
        </authorList>
    </citation>
    <scope>NUCLEOTIDE SEQUENCE [LARGE SCALE GENOMIC DNA]</scope>
    <source>
        <strain evidence="3">DSM 16858</strain>
    </source>
</reference>
<name>A0A1I0CMY6_9BACT</name>
<evidence type="ECO:0000313" key="3">
    <source>
        <dbReference type="Proteomes" id="UP000199181"/>
    </source>
</evidence>
<keyword evidence="3" id="KW-1185">Reference proteome</keyword>
<protein>
    <submittedName>
        <fullName evidence="2">Nucleoside-diphosphate-sugar epimerase</fullName>
    </submittedName>
</protein>
<dbReference type="SUPFAM" id="SSF51735">
    <property type="entry name" value="NAD(P)-binding Rossmann-fold domains"/>
    <property type="match status" value="1"/>
</dbReference>
<dbReference type="PANTHER" id="PTHR48079">
    <property type="entry name" value="PROTEIN YEEZ"/>
    <property type="match status" value="1"/>
</dbReference>
<dbReference type="InterPro" id="IPR051783">
    <property type="entry name" value="NAD(P)-dependent_oxidoreduct"/>
</dbReference>